<dbReference type="OrthoDB" id="5413003at2759"/>
<comment type="caution">
    <text evidence="2">The sequence shown here is derived from an EMBL/GenBank/DDBJ whole genome shotgun (WGS) entry which is preliminary data.</text>
</comment>
<dbReference type="AlphaFoldDB" id="A0A9P7VBE2"/>
<feature type="region of interest" description="Disordered" evidence="1">
    <location>
        <begin position="1"/>
        <end position="53"/>
    </location>
</feature>
<name>A0A9P7VBE2_9ASCO</name>
<feature type="compositionally biased region" description="Acidic residues" evidence="1">
    <location>
        <begin position="125"/>
        <end position="134"/>
    </location>
</feature>
<dbReference type="Proteomes" id="UP000790833">
    <property type="component" value="Unassembled WGS sequence"/>
</dbReference>
<dbReference type="RefSeq" id="XP_043050167.1">
    <property type="nucleotide sequence ID" value="XM_043194970.1"/>
</dbReference>
<feature type="compositionally biased region" description="Polar residues" evidence="1">
    <location>
        <begin position="32"/>
        <end position="41"/>
    </location>
</feature>
<organism evidence="2 3">
    <name type="scientific">Scheffersomyces spartinae</name>
    <dbReference type="NCBI Taxonomy" id="45513"/>
    <lineage>
        <taxon>Eukaryota</taxon>
        <taxon>Fungi</taxon>
        <taxon>Dikarya</taxon>
        <taxon>Ascomycota</taxon>
        <taxon>Saccharomycotina</taxon>
        <taxon>Pichiomycetes</taxon>
        <taxon>Debaryomycetaceae</taxon>
        <taxon>Scheffersomyces</taxon>
    </lineage>
</organism>
<feature type="compositionally biased region" description="Basic residues" evidence="1">
    <location>
        <begin position="515"/>
        <end position="524"/>
    </location>
</feature>
<keyword evidence="3" id="KW-1185">Reference proteome</keyword>
<evidence type="ECO:0000313" key="2">
    <source>
        <dbReference type="EMBL" id="KAG7194620.1"/>
    </source>
</evidence>
<feature type="compositionally biased region" description="Polar residues" evidence="1">
    <location>
        <begin position="488"/>
        <end position="500"/>
    </location>
</feature>
<feature type="compositionally biased region" description="Acidic residues" evidence="1">
    <location>
        <begin position="478"/>
        <end position="487"/>
    </location>
</feature>
<evidence type="ECO:0000313" key="3">
    <source>
        <dbReference type="Proteomes" id="UP000790833"/>
    </source>
</evidence>
<dbReference type="InterPro" id="IPR038014">
    <property type="entry name" value="Ies1"/>
</dbReference>
<dbReference type="EMBL" id="JAHMUF010000006">
    <property type="protein sequence ID" value="KAG7194620.1"/>
    <property type="molecule type" value="Genomic_DNA"/>
</dbReference>
<feature type="region of interest" description="Disordered" evidence="1">
    <location>
        <begin position="125"/>
        <end position="152"/>
    </location>
</feature>
<sequence length="832" mass="92988">MSYDPIHDTYTPAKKEPEPEPEPESPPLESFSRPQSNQESSAHPEPPLTPAQQNKTVPISALVDTDSTANALTPEPPHSVAHRALNMSSILNSHNSELPMMMGTGTGTGNGTTVANTSLLMDDTTEYGDDDDDDSSKNSLLKTTKKKGKGKSTNVTFRGFRPLKKADGEAFWRKDIQYDFLKALFSNEQKVFTNYFNYCSLPNAVNTEKLTFAELYIRTLAESSKCSKILRERLIKDVSMATSVAKICLLVNAGRMNTTVNFVPEMRSNLRTYHSIPSLQTDATTGYITPLQDTPRLKSILKAVSELDVTYKNLMELLEDPPRKKPNTNIIHLIFLLSTCGNSIRFYSDLKTSPNNIYDNNEFMEFFTNVKIDPENRAKRFLWMMYTYLETSFLKEELDLNPFGAGSIPPVESIDESKLDEFDRDTDLEIKFSQHMYNTRMRYLKEDDSGTNASGSYVAKSIRQRKSEPSALPTGDLEFGDGVDDNEISSQLPLPTPTSAENKKHSLPPSSVKKTVAKKRKIRKRDQMQVPSSPTNGKAITSLVSVGGDNNPIIIPPSISGGGGTSLELNYLPFPTSKDKYSDKNVYAMNVIGSSKYPTDDISGSIQYPIGDLGSILESFAPPRSSLEIKPDPHTLVSFRQNIIIKTQTVIKQALKATGSNFGSRKDLLEDWLKFFFQYKVESGNGLLALEWEDIRQELASGLESYIYTQQGKIIAELKGLSSVNHLDPNSTSEDSVATKPSNMINVNSKLNKLKSTKPQFPISGKMIDFTRFEYNTYVPIHESDRNLEKSEFVNALIGFARDISKYILEYESPSEDTKLTFDLAKGKIRFT</sequence>
<dbReference type="GeneID" id="66117670"/>
<dbReference type="PANTHER" id="PTHR37287:SF1">
    <property type="entry name" value="INO EIGHTY SUBUNIT 1"/>
    <property type="match status" value="1"/>
</dbReference>
<accession>A0A9P7VBE2</accession>
<feature type="region of interest" description="Disordered" evidence="1">
    <location>
        <begin position="446"/>
        <end position="538"/>
    </location>
</feature>
<reference evidence="2" key="1">
    <citation type="submission" date="2021-03" db="EMBL/GenBank/DDBJ databases">
        <authorList>
            <person name="Palmer J.M."/>
        </authorList>
    </citation>
    <scope>NUCLEOTIDE SEQUENCE</scope>
    <source>
        <strain evidence="2">ARV_011</strain>
    </source>
</reference>
<gene>
    <name evidence="2" type="ORF">KQ657_004296</name>
</gene>
<proteinExistence type="predicted"/>
<dbReference type="GO" id="GO:0031011">
    <property type="term" value="C:Ino80 complex"/>
    <property type="evidence" value="ECO:0007669"/>
    <property type="project" value="InterPro"/>
</dbReference>
<evidence type="ECO:0000256" key="1">
    <source>
        <dbReference type="SAM" id="MobiDB-lite"/>
    </source>
</evidence>
<feature type="compositionally biased region" description="Polar residues" evidence="1">
    <location>
        <begin position="529"/>
        <end position="538"/>
    </location>
</feature>
<dbReference type="PANTHER" id="PTHR37287">
    <property type="entry name" value="INO EIGHTY SUBUNIT 1"/>
    <property type="match status" value="1"/>
</dbReference>
<evidence type="ECO:0008006" key="4">
    <source>
        <dbReference type="Google" id="ProtNLM"/>
    </source>
</evidence>
<protein>
    <recommendedName>
        <fullName evidence="4">Ino eighty subunit 1</fullName>
    </recommendedName>
</protein>